<evidence type="ECO:0000313" key="5">
    <source>
        <dbReference type="EMBL" id="TDY56076.1"/>
    </source>
</evidence>
<dbReference type="PANTHER" id="PTHR21015:SF22">
    <property type="entry name" value="GLYCOSYLTRANSFERASE"/>
    <property type="match status" value="1"/>
</dbReference>
<evidence type="ECO:0000256" key="2">
    <source>
        <dbReference type="ARBA" id="ARBA00022679"/>
    </source>
</evidence>
<name>A0A4R8M1P5_9BACT</name>
<reference evidence="5 6" key="1">
    <citation type="submission" date="2019-03" db="EMBL/GenBank/DDBJ databases">
        <title>Genomic Encyclopedia of Type Strains, Phase IV (KMG-IV): sequencing the most valuable type-strain genomes for metagenomic binning, comparative biology and taxonomic classification.</title>
        <authorList>
            <person name="Goeker M."/>
        </authorList>
    </citation>
    <scope>NUCLEOTIDE SEQUENCE [LARGE SCALE GENOMIC DNA]</scope>
    <source>
        <strain evidence="5 6">DSM 25964</strain>
    </source>
</reference>
<keyword evidence="1" id="KW-0328">Glycosyltransferase</keyword>
<dbReference type="SUPFAM" id="SSF53756">
    <property type="entry name" value="UDP-Glycosyltransferase/glycogen phosphorylase"/>
    <property type="match status" value="1"/>
</dbReference>
<accession>A0A4R8M1P5</accession>
<evidence type="ECO:0000313" key="6">
    <source>
        <dbReference type="Proteomes" id="UP000295066"/>
    </source>
</evidence>
<evidence type="ECO:0000259" key="3">
    <source>
        <dbReference type="Pfam" id="PF03033"/>
    </source>
</evidence>
<comment type="caution">
    <text evidence="5">The sequence shown here is derived from an EMBL/GenBank/DDBJ whole genome shotgun (WGS) entry which is preliminary data.</text>
</comment>
<proteinExistence type="predicted"/>
<feature type="domain" description="Glycosyl transferase family 28 C-terminal" evidence="4">
    <location>
        <begin position="193"/>
        <end position="334"/>
    </location>
</feature>
<evidence type="ECO:0000256" key="1">
    <source>
        <dbReference type="ARBA" id="ARBA00022676"/>
    </source>
</evidence>
<dbReference type="OrthoDB" id="9808936at2"/>
<dbReference type="Gene3D" id="3.40.50.2000">
    <property type="entry name" value="Glycogen Phosphorylase B"/>
    <property type="match status" value="2"/>
</dbReference>
<dbReference type="Proteomes" id="UP000295066">
    <property type="component" value="Unassembled WGS sequence"/>
</dbReference>
<dbReference type="EMBL" id="SORI01000019">
    <property type="protein sequence ID" value="TDY56076.1"/>
    <property type="molecule type" value="Genomic_DNA"/>
</dbReference>
<feature type="domain" description="Glycosyltransferase family 28 N-terminal" evidence="3">
    <location>
        <begin position="5"/>
        <end position="145"/>
    </location>
</feature>
<dbReference type="GO" id="GO:0016758">
    <property type="term" value="F:hexosyltransferase activity"/>
    <property type="evidence" value="ECO:0007669"/>
    <property type="project" value="InterPro"/>
</dbReference>
<gene>
    <name evidence="5" type="ORF">C8D99_11923</name>
</gene>
<dbReference type="InterPro" id="IPR004276">
    <property type="entry name" value="GlycoTrans_28_N"/>
</dbReference>
<protein>
    <submittedName>
        <fullName evidence="5">UDP-N-acetylglucosamine--N-acetylmuramyl-(Pentapeptide) pyrophosphoryl-undecaprenol N-acetylglucosamine transferase</fullName>
    </submittedName>
</protein>
<dbReference type="PANTHER" id="PTHR21015">
    <property type="entry name" value="UDP-N-ACETYLGLUCOSAMINE--N-ACETYLMURAMYL-(PENTAPEPTIDE) PYROPHOSPHORYL-UNDECAPRENOL N-ACETYLGLUCOSAMINE TRANSFERASE 1"/>
    <property type="match status" value="1"/>
</dbReference>
<dbReference type="GO" id="GO:1901137">
    <property type="term" value="P:carbohydrate derivative biosynthetic process"/>
    <property type="evidence" value="ECO:0007669"/>
    <property type="project" value="UniProtKB-ARBA"/>
</dbReference>
<dbReference type="InterPro" id="IPR007235">
    <property type="entry name" value="Glyco_trans_28_C"/>
</dbReference>
<dbReference type="RefSeq" id="WP_133958672.1">
    <property type="nucleotide sequence ID" value="NZ_SORI01000019.1"/>
</dbReference>
<dbReference type="AlphaFoldDB" id="A0A4R8M1P5"/>
<organism evidence="5 6">
    <name type="scientific">Aminivibrio pyruvatiphilus</name>
    <dbReference type="NCBI Taxonomy" id="1005740"/>
    <lineage>
        <taxon>Bacteria</taxon>
        <taxon>Thermotogati</taxon>
        <taxon>Synergistota</taxon>
        <taxon>Synergistia</taxon>
        <taxon>Synergistales</taxon>
        <taxon>Aminobacteriaceae</taxon>
        <taxon>Aminivibrio</taxon>
    </lineage>
</organism>
<dbReference type="GO" id="GO:0005975">
    <property type="term" value="P:carbohydrate metabolic process"/>
    <property type="evidence" value="ECO:0007669"/>
    <property type="project" value="InterPro"/>
</dbReference>
<dbReference type="CDD" id="cd03785">
    <property type="entry name" value="GT28_MurG"/>
    <property type="match status" value="1"/>
</dbReference>
<evidence type="ECO:0000259" key="4">
    <source>
        <dbReference type="Pfam" id="PF04101"/>
    </source>
</evidence>
<sequence>MTKLCLVAGGTGGHIFPALAFSEWLLASGTDVTLSFVCGSRPLEKEIYASRGIVPLRLPLSGSPFGVPGIGSRIFRWKETLSSFFVFRDFLRKEECDCCLLFGGYISFVPLLACHLGGIPIIMHEQNAVAGKVTRLAFRLKKRIASGWNECLPFAAGTFTPTGVPVRSFSPRDPKESWSRLGTGRDFPENQIIGVLGGSLMSERLIQLLSCVIRDEVLQKCTFLFLGASQQVQSGLFSGDHPENVLFVEKQWDMTDFFSVIDGAVARGGASTLSELMLWGIPAVVVPWKQAADNHQEKNAECFERLASGEIWREDEPLEFLKEKILHVLRKAQNVRKEFSEGDESERLWRLISSSIGREITNFG</sequence>
<dbReference type="Pfam" id="PF04101">
    <property type="entry name" value="Glyco_tran_28_C"/>
    <property type="match status" value="1"/>
</dbReference>
<keyword evidence="6" id="KW-1185">Reference proteome</keyword>
<dbReference type="Pfam" id="PF03033">
    <property type="entry name" value="Glyco_transf_28"/>
    <property type="match status" value="1"/>
</dbReference>
<keyword evidence="2 5" id="KW-0808">Transferase</keyword>